<dbReference type="Proteomes" id="UP001458946">
    <property type="component" value="Unassembled WGS sequence"/>
</dbReference>
<keyword evidence="1" id="KW-0472">Membrane</keyword>
<accession>A0ABP9V8U4</accession>
<reference evidence="2 3" key="1">
    <citation type="submission" date="2024-02" db="EMBL/GenBank/DDBJ databases">
        <title>Deinococcus xinjiangensis NBRC 107630.</title>
        <authorList>
            <person name="Ichikawa N."/>
            <person name="Katano-Makiyama Y."/>
            <person name="Hidaka K."/>
        </authorList>
    </citation>
    <scope>NUCLEOTIDE SEQUENCE [LARGE SCALE GENOMIC DNA]</scope>
    <source>
        <strain evidence="2 3">NBRC 107630</strain>
    </source>
</reference>
<keyword evidence="1" id="KW-0812">Transmembrane</keyword>
<proteinExistence type="predicted"/>
<keyword evidence="3" id="KW-1185">Reference proteome</keyword>
<organism evidence="2 3">
    <name type="scientific">Deinococcus xinjiangensis</name>
    <dbReference type="NCBI Taxonomy" id="457454"/>
    <lineage>
        <taxon>Bacteria</taxon>
        <taxon>Thermotogati</taxon>
        <taxon>Deinococcota</taxon>
        <taxon>Deinococci</taxon>
        <taxon>Deinococcales</taxon>
        <taxon>Deinococcaceae</taxon>
        <taxon>Deinococcus</taxon>
    </lineage>
</organism>
<feature type="transmembrane region" description="Helical" evidence="1">
    <location>
        <begin position="31"/>
        <end position="53"/>
    </location>
</feature>
<comment type="caution">
    <text evidence="2">The sequence shown here is derived from an EMBL/GenBank/DDBJ whole genome shotgun (WGS) entry which is preliminary data.</text>
</comment>
<keyword evidence="1" id="KW-1133">Transmembrane helix</keyword>
<protein>
    <submittedName>
        <fullName evidence="2">Uncharacterized protein</fullName>
    </submittedName>
</protein>
<sequence>MTAIGLFYLGIGLFLIWWTGRSDARRATRAVGFCATSSGAAVLMCQLAVLIAGTPQTENPIGLLPPVAKVAEVIFVLIGMFVLWVMPIALRWDTVGAD</sequence>
<evidence type="ECO:0000313" key="3">
    <source>
        <dbReference type="Proteomes" id="UP001458946"/>
    </source>
</evidence>
<evidence type="ECO:0000256" key="1">
    <source>
        <dbReference type="SAM" id="Phobius"/>
    </source>
</evidence>
<feature type="transmembrane region" description="Helical" evidence="1">
    <location>
        <begin position="6"/>
        <end position="24"/>
    </location>
</feature>
<gene>
    <name evidence="2" type="ORF">Dxin01_00847</name>
</gene>
<name>A0ABP9V8U4_9DEIO</name>
<dbReference type="EMBL" id="BAABRN010000006">
    <property type="protein sequence ID" value="GAA5501116.1"/>
    <property type="molecule type" value="Genomic_DNA"/>
</dbReference>
<feature type="transmembrane region" description="Helical" evidence="1">
    <location>
        <begin position="73"/>
        <end position="92"/>
    </location>
</feature>
<dbReference type="RefSeq" id="WP_353541090.1">
    <property type="nucleotide sequence ID" value="NZ_BAABRN010000006.1"/>
</dbReference>
<evidence type="ECO:0000313" key="2">
    <source>
        <dbReference type="EMBL" id="GAA5501116.1"/>
    </source>
</evidence>